<protein>
    <submittedName>
        <fullName evidence="1">Uncharacterized protein</fullName>
    </submittedName>
</protein>
<organism evidence="1 2">
    <name type="scientific">Canavalia gladiata</name>
    <name type="common">Sword bean</name>
    <name type="synonym">Dolichos gladiatus</name>
    <dbReference type="NCBI Taxonomy" id="3824"/>
    <lineage>
        <taxon>Eukaryota</taxon>
        <taxon>Viridiplantae</taxon>
        <taxon>Streptophyta</taxon>
        <taxon>Embryophyta</taxon>
        <taxon>Tracheophyta</taxon>
        <taxon>Spermatophyta</taxon>
        <taxon>Magnoliopsida</taxon>
        <taxon>eudicotyledons</taxon>
        <taxon>Gunneridae</taxon>
        <taxon>Pentapetalae</taxon>
        <taxon>rosids</taxon>
        <taxon>fabids</taxon>
        <taxon>Fabales</taxon>
        <taxon>Fabaceae</taxon>
        <taxon>Papilionoideae</taxon>
        <taxon>50 kb inversion clade</taxon>
        <taxon>NPAAA clade</taxon>
        <taxon>indigoferoid/millettioid clade</taxon>
        <taxon>Phaseoleae</taxon>
        <taxon>Canavalia</taxon>
    </lineage>
</organism>
<proteinExistence type="predicted"/>
<name>A0AAN9Q747_CANGL</name>
<sequence length="129" mass="14532">MHGLLHPSIKRRAAPAAIESVVVGPTININNFKGRAETRHVASLTRRHVDLKETPTEEAASHLTVFRGLQTERQSGLTELEFEVESDDCCGDICRHAPPPRRVRRIGDQKDQTCLNPSDQIERWKMIDA</sequence>
<reference evidence="1 2" key="1">
    <citation type="submission" date="2024-01" db="EMBL/GenBank/DDBJ databases">
        <title>The genomes of 5 underutilized Papilionoideae crops provide insights into root nodulation and disease resistanc.</title>
        <authorList>
            <person name="Jiang F."/>
        </authorList>
    </citation>
    <scope>NUCLEOTIDE SEQUENCE [LARGE SCALE GENOMIC DNA]</scope>
    <source>
        <strain evidence="1">LVBAO_FW01</strain>
        <tissue evidence="1">Leaves</tissue>
    </source>
</reference>
<gene>
    <name evidence="1" type="ORF">VNO77_28216</name>
</gene>
<comment type="caution">
    <text evidence="1">The sequence shown here is derived from an EMBL/GenBank/DDBJ whole genome shotgun (WGS) entry which is preliminary data.</text>
</comment>
<dbReference type="AlphaFoldDB" id="A0AAN9Q747"/>
<evidence type="ECO:0000313" key="1">
    <source>
        <dbReference type="EMBL" id="KAK7324557.1"/>
    </source>
</evidence>
<accession>A0AAN9Q747</accession>
<evidence type="ECO:0000313" key="2">
    <source>
        <dbReference type="Proteomes" id="UP001367508"/>
    </source>
</evidence>
<dbReference type="EMBL" id="JAYMYQ010000006">
    <property type="protein sequence ID" value="KAK7324557.1"/>
    <property type="molecule type" value="Genomic_DNA"/>
</dbReference>
<dbReference type="Proteomes" id="UP001367508">
    <property type="component" value="Unassembled WGS sequence"/>
</dbReference>
<keyword evidence="2" id="KW-1185">Reference proteome</keyword>